<dbReference type="GO" id="GO:0046872">
    <property type="term" value="F:metal ion binding"/>
    <property type="evidence" value="ECO:0007669"/>
    <property type="project" value="UniProtKB-KW"/>
</dbReference>
<keyword evidence="3 11" id="KW-0698">rRNA processing</keyword>
<dbReference type="GO" id="GO:0005737">
    <property type="term" value="C:cytoplasm"/>
    <property type="evidence" value="ECO:0007669"/>
    <property type="project" value="UniProtKB-SubCell"/>
</dbReference>
<keyword evidence="7 11" id="KW-0255">Endonuclease</keyword>
<evidence type="ECO:0000313" key="17">
    <source>
        <dbReference type="Proteomes" id="UP000181728"/>
    </source>
</evidence>
<dbReference type="PANTHER" id="PTHR39156">
    <property type="entry name" value="RIBONUCLEASE M5"/>
    <property type="match status" value="1"/>
</dbReference>
<keyword evidence="8 11" id="KW-0378">Hydrolase</keyword>
<dbReference type="Pfam" id="PF13331">
    <property type="entry name" value="DUF4093"/>
    <property type="match status" value="1"/>
</dbReference>
<protein>
    <recommendedName>
        <fullName evidence="11 12">Ribonuclease M5</fullName>
        <ecNumber evidence="11 12">3.1.26.8</ecNumber>
    </recommendedName>
    <alternativeName>
        <fullName evidence="11">RNase M5</fullName>
    </alternativeName>
    <alternativeName>
        <fullName evidence="11">Ribosomal RNA terminal maturase M5</fullName>
    </alternativeName>
</protein>
<dbReference type="PROSITE" id="PS50880">
    <property type="entry name" value="TOPRIM"/>
    <property type="match status" value="1"/>
</dbReference>
<dbReference type="InterPro" id="IPR004466">
    <property type="entry name" value="RNase_M5"/>
</dbReference>
<evidence type="ECO:0000259" key="13">
    <source>
        <dbReference type="PROSITE" id="PS50880"/>
    </source>
</evidence>
<keyword evidence="5" id="KW-0479">Metal-binding</keyword>
<keyword evidence="6 11" id="KW-0699">rRNA-binding</keyword>
<dbReference type="EMBL" id="LR031358">
    <property type="protein sequence ID" value="VDB98906.1"/>
    <property type="molecule type" value="Genomic_DNA"/>
</dbReference>
<dbReference type="EC" id="3.1.26.8" evidence="11 12"/>
<reference evidence="15 17" key="1">
    <citation type="journal article" date="2016" name="BMC Genomics">
        <title>Consensus pan-genome assembly of the specialised wine bacterium Oenococcus oeni.</title>
        <authorList>
            <person name="Sternes P.R."/>
            <person name="Borneman A.R."/>
        </authorList>
    </citation>
    <scope>NUCLEOTIDE SEQUENCE [LARGE SCALE GENOMIC DNA]</scope>
    <source>
        <strain evidence="15 17">AWRIB661</strain>
    </source>
</reference>
<dbReference type="InterPro" id="IPR034141">
    <property type="entry name" value="TOPRIM_RNase_M5-like"/>
</dbReference>
<dbReference type="GO" id="GO:0043822">
    <property type="term" value="F:ribonuclease M5 activity"/>
    <property type="evidence" value="ECO:0007669"/>
    <property type="project" value="UniProtKB-UniRule"/>
</dbReference>
<evidence type="ECO:0000313" key="18">
    <source>
        <dbReference type="Proteomes" id="UP000294726"/>
    </source>
</evidence>
<dbReference type="Proteomes" id="UP001281024">
    <property type="component" value="Unassembled WGS sequence"/>
</dbReference>
<evidence type="ECO:0000256" key="8">
    <source>
        <dbReference type="ARBA" id="ARBA00022801"/>
    </source>
</evidence>
<comment type="function">
    <text evidence="11">Required for correct processing of both the 5' and 3' ends of 5S rRNA precursor. Cleaves both sides of a double-stranded region yielding mature 5S rRNA in one step.</text>
</comment>
<evidence type="ECO:0000256" key="7">
    <source>
        <dbReference type="ARBA" id="ARBA00022759"/>
    </source>
</evidence>
<dbReference type="CDD" id="cd01027">
    <property type="entry name" value="TOPRIM_RNase_M5_like"/>
    <property type="match status" value="1"/>
</dbReference>
<dbReference type="Proteomes" id="UP000181728">
    <property type="component" value="Unassembled WGS sequence"/>
</dbReference>
<gene>
    <name evidence="11 14" type="primary">rnmV</name>
    <name evidence="15" type="ORF">ATX59_07690</name>
    <name evidence="14" type="ORF">GA838_01010</name>
    <name evidence="16" type="ORF">OENI_1581</name>
</gene>
<proteinExistence type="inferred from homology"/>
<feature type="domain" description="Toprim" evidence="13">
    <location>
        <begin position="7"/>
        <end position="88"/>
    </location>
</feature>
<evidence type="ECO:0000256" key="5">
    <source>
        <dbReference type="ARBA" id="ARBA00022723"/>
    </source>
</evidence>
<evidence type="ECO:0000313" key="14">
    <source>
        <dbReference type="EMBL" id="MDV7714362.1"/>
    </source>
</evidence>
<dbReference type="GO" id="GO:0019843">
    <property type="term" value="F:rRNA binding"/>
    <property type="evidence" value="ECO:0007669"/>
    <property type="project" value="UniProtKB-KW"/>
</dbReference>
<evidence type="ECO:0000256" key="2">
    <source>
        <dbReference type="ARBA" id="ARBA00022517"/>
    </source>
</evidence>
<keyword evidence="4 11" id="KW-0540">Nuclease</keyword>
<dbReference type="OMA" id="EGKNDAH"/>
<evidence type="ECO:0000256" key="11">
    <source>
        <dbReference type="HAMAP-Rule" id="MF_01469"/>
    </source>
</evidence>
<dbReference type="EMBL" id="MLOK01000052">
    <property type="protein sequence ID" value="OIM20688.1"/>
    <property type="molecule type" value="Genomic_DNA"/>
</dbReference>
<keyword evidence="10 11" id="KW-0694">RNA-binding</keyword>
<comment type="similarity">
    <text evidence="11">Belongs to the ribonuclease M5 family.</text>
</comment>
<evidence type="ECO:0000256" key="4">
    <source>
        <dbReference type="ARBA" id="ARBA00022722"/>
    </source>
</evidence>
<dbReference type="SUPFAM" id="SSF110455">
    <property type="entry name" value="Toprim domain"/>
    <property type="match status" value="1"/>
</dbReference>
<dbReference type="EMBL" id="WERV01000001">
    <property type="protein sequence ID" value="MDV7714362.1"/>
    <property type="molecule type" value="Genomic_DNA"/>
</dbReference>
<evidence type="ECO:0000256" key="3">
    <source>
        <dbReference type="ARBA" id="ARBA00022552"/>
    </source>
</evidence>
<dbReference type="NCBIfam" id="TIGR00334">
    <property type="entry name" value="5S_RNA_mat_M5"/>
    <property type="match status" value="1"/>
</dbReference>
<keyword evidence="9" id="KW-0460">Magnesium</keyword>
<dbReference type="SMART" id="SM00493">
    <property type="entry name" value="TOPRIM"/>
    <property type="match status" value="1"/>
</dbReference>
<evidence type="ECO:0000256" key="12">
    <source>
        <dbReference type="NCBIfam" id="TIGR00334"/>
    </source>
</evidence>
<dbReference type="Proteomes" id="UP000294726">
    <property type="component" value="Chromosome"/>
</dbReference>
<dbReference type="Pfam" id="PF01751">
    <property type="entry name" value="Toprim"/>
    <property type="match status" value="1"/>
</dbReference>
<evidence type="ECO:0000313" key="15">
    <source>
        <dbReference type="EMBL" id="OIM20688.1"/>
    </source>
</evidence>
<dbReference type="AlphaFoldDB" id="A0A483BDB9"/>
<organism evidence="14 19">
    <name type="scientific">Oenococcus oeni</name>
    <name type="common">Leuconostoc oenos</name>
    <dbReference type="NCBI Taxonomy" id="1247"/>
    <lineage>
        <taxon>Bacteria</taxon>
        <taxon>Bacillati</taxon>
        <taxon>Bacillota</taxon>
        <taxon>Bacilli</taxon>
        <taxon>Lactobacillales</taxon>
        <taxon>Lactobacillaceae</taxon>
        <taxon>Oenococcus</taxon>
    </lineage>
</organism>
<evidence type="ECO:0000313" key="19">
    <source>
        <dbReference type="Proteomes" id="UP001281024"/>
    </source>
</evidence>
<dbReference type="InterPro" id="IPR025156">
    <property type="entry name" value="RNase_M5_C"/>
</dbReference>
<sequence length="184" mass="20683">MAQELKKTIFIVEGKNDTARLRLAFGDSIETIETGGSKIRSAVLDLIEQSARDHELILLTDPDFQGERIRKIVLERVPNIKQLFLNKIDGKPNHKGSLGVEHADPKLLKKLLGKYVKEFSPTLEIQRSDLVDFGLIDGAGSAVLRKKISDQLHLGNTNGKQFLKRLQMFGITKKELKEAIKNLE</sequence>
<evidence type="ECO:0000313" key="16">
    <source>
        <dbReference type="EMBL" id="VDB98906.1"/>
    </source>
</evidence>
<dbReference type="RefSeq" id="WP_002817622.1">
    <property type="nucleotide sequence ID" value="NZ_CP014324.1"/>
</dbReference>
<dbReference type="InterPro" id="IPR006171">
    <property type="entry name" value="TOPRIM_dom"/>
</dbReference>
<dbReference type="PANTHER" id="PTHR39156:SF2">
    <property type="entry name" value="DNA PRIMASE (BACTERIAL TYPE) AND SMALL PRIMASE-LIKE PROTEINS"/>
    <property type="match status" value="1"/>
</dbReference>
<evidence type="ECO:0000256" key="10">
    <source>
        <dbReference type="ARBA" id="ARBA00022884"/>
    </source>
</evidence>
<evidence type="ECO:0000256" key="1">
    <source>
        <dbReference type="ARBA" id="ARBA00022490"/>
    </source>
</evidence>
<reference evidence="14" key="3">
    <citation type="submission" date="2019-10" db="EMBL/GenBank/DDBJ databases">
        <title>Malate fermentation in French cider.</title>
        <authorList>
            <person name="Cousin F.J."/>
            <person name="Medina Fernandez S."/>
            <person name="Misery B."/>
            <person name="Laplace J.-M."/>
            <person name="Cretenet M."/>
        </authorList>
    </citation>
    <scope>NUCLEOTIDE SEQUENCE</scope>
    <source>
        <strain evidence="14">UCMA15129</strain>
    </source>
</reference>
<dbReference type="Gene3D" id="3.40.1360.10">
    <property type="match status" value="1"/>
</dbReference>
<dbReference type="GeneID" id="75066460"/>
<dbReference type="GO" id="GO:0006364">
    <property type="term" value="P:rRNA processing"/>
    <property type="evidence" value="ECO:0007669"/>
    <property type="project" value="UniProtKB-UniRule"/>
</dbReference>
<accession>A0A483BDB9</accession>
<comment type="subcellular location">
    <subcellularLocation>
        <location evidence="11">Cytoplasm</location>
    </subcellularLocation>
</comment>
<comment type="catalytic activity">
    <reaction evidence="11">
        <text>Endonucleolytic cleavage of RNA, removing 21 and 42 nucleotides, respectively, from the 5'- and 3'-termini of a 5S-rRNA precursor.</text>
        <dbReference type="EC" id="3.1.26.8"/>
    </reaction>
</comment>
<keyword evidence="2 11" id="KW-0690">Ribosome biogenesis</keyword>
<evidence type="ECO:0000256" key="6">
    <source>
        <dbReference type="ARBA" id="ARBA00022730"/>
    </source>
</evidence>
<evidence type="ECO:0000256" key="9">
    <source>
        <dbReference type="ARBA" id="ARBA00022842"/>
    </source>
</evidence>
<name>A0A483BDB9_OENOE</name>
<keyword evidence="1 11" id="KW-0963">Cytoplasm</keyword>
<reference evidence="16 18" key="2">
    <citation type="submission" date="2018-08" db="EMBL/GenBank/DDBJ databases">
        <authorList>
            <person name="Lorentzen P. G. S. M."/>
        </authorList>
    </citation>
    <scope>NUCLEOTIDE SEQUENCE [LARGE SCALE GENOMIC DNA]</scope>
    <source>
        <strain evidence="16 18">CRBO_1381</strain>
    </source>
</reference>
<dbReference type="HAMAP" id="MF_01469">
    <property type="entry name" value="RNase_M5"/>
    <property type="match status" value="1"/>
</dbReference>